<protein>
    <submittedName>
        <fullName evidence="2">YggT family protein</fullName>
    </submittedName>
</protein>
<keyword evidence="3" id="KW-1185">Reference proteome</keyword>
<dbReference type="Proteomes" id="UP000184389">
    <property type="component" value="Unassembled WGS sequence"/>
</dbReference>
<dbReference type="RefSeq" id="WP_072744512.1">
    <property type="nucleotide sequence ID" value="NZ_FQXR01000008.1"/>
</dbReference>
<dbReference type="GO" id="GO:0016020">
    <property type="term" value="C:membrane"/>
    <property type="evidence" value="ECO:0007669"/>
    <property type="project" value="InterPro"/>
</dbReference>
<reference evidence="2 3" key="1">
    <citation type="submission" date="2016-11" db="EMBL/GenBank/DDBJ databases">
        <authorList>
            <person name="Jaros S."/>
            <person name="Januszkiewicz K."/>
            <person name="Wedrychowicz H."/>
        </authorList>
    </citation>
    <scope>NUCLEOTIDE SEQUENCE [LARGE SCALE GENOMIC DNA]</scope>
    <source>
        <strain evidence="2 3">DSM 13106</strain>
    </source>
</reference>
<dbReference type="EMBL" id="FQXR01000008">
    <property type="protein sequence ID" value="SHI03906.1"/>
    <property type="molecule type" value="Genomic_DNA"/>
</dbReference>
<evidence type="ECO:0000256" key="1">
    <source>
        <dbReference type="SAM" id="Phobius"/>
    </source>
</evidence>
<dbReference type="Pfam" id="PF02325">
    <property type="entry name" value="CCB3_YggT"/>
    <property type="match status" value="1"/>
</dbReference>
<sequence>MIVFYEAVNILFDIIQIFIFVRIFLSFLPIDNSNGFSRFIYDITEPILGPCGMLLERLGIDTGFLDFSPLLALLFMNLIIYVLKIIIF</sequence>
<evidence type="ECO:0000313" key="2">
    <source>
        <dbReference type="EMBL" id="SHI03906.1"/>
    </source>
</evidence>
<keyword evidence="1" id="KW-0472">Membrane</keyword>
<keyword evidence="1" id="KW-1133">Transmembrane helix</keyword>
<dbReference type="AlphaFoldDB" id="A0A1M5XVX4"/>
<proteinExistence type="predicted"/>
<feature type="transmembrane region" description="Helical" evidence="1">
    <location>
        <begin position="7"/>
        <end position="28"/>
    </location>
</feature>
<feature type="transmembrane region" description="Helical" evidence="1">
    <location>
        <begin position="67"/>
        <end position="87"/>
    </location>
</feature>
<organism evidence="2 3">
    <name type="scientific">Sporanaerobacter acetigenes DSM 13106</name>
    <dbReference type="NCBI Taxonomy" id="1123281"/>
    <lineage>
        <taxon>Bacteria</taxon>
        <taxon>Bacillati</taxon>
        <taxon>Bacillota</taxon>
        <taxon>Tissierellia</taxon>
        <taxon>Tissierellales</taxon>
        <taxon>Sporanaerobacteraceae</taxon>
        <taxon>Sporanaerobacter</taxon>
    </lineage>
</organism>
<accession>A0A1M5XVX4</accession>
<evidence type="ECO:0000313" key="3">
    <source>
        <dbReference type="Proteomes" id="UP000184389"/>
    </source>
</evidence>
<dbReference type="InterPro" id="IPR003425">
    <property type="entry name" value="CCB3/YggT"/>
</dbReference>
<dbReference type="OrthoDB" id="283553at2"/>
<keyword evidence="1" id="KW-0812">Transmembrane</keyword>
<dbReference type="STRING" id="1123281.SAMN02745180_01852"/>
<name>A0A1M5XVX4_9FIRM</name>
<gene>
    <name evidence="2" type="ORF">SAMN02745180_01852</name>
</gene>